<evidence type="ECO:0000313" key="1">
    <source>
        <dbReference type="EMBL" id="KAF7434782.1"/>
    </source>
</evidence>
<dbReference type="Proteomes" id="UP000600918">
    <property type="component" value="Unassembled WGS sequence"/>
</dbReference>
<name>A0A834UEN9_VESPE</name>
<dbReference type="EMBL" id="JACSDY010000002">
    <property type="protein sequence ID" value="KAF7434782.1"/>
    <property type="molecule type" value="Genomic_DNA"/>
</dbReference>
<protein>
    <submittedName>
        <fullName evidence="1">Uncharacterized protein</fullName>
    </submittedName>
</protein>
<accession>A0A834UEN9</accession>
<keyword evidence="2" id="KW-1185">Reference proteome</keyword>
<gene>
    <name evidence="1" type="ORF">H0235_002973</name>
</gene>
<reference evidence="1" key="1">
    <citation type="journal article" date="2020" name="G3 (Bethesda)">
        <title>High-Quality Assemblies for Three Invasive Social Wasps from the &lt;i&gt;Vespula&lt;/i&gt; Genus.</title>
        <authorList>
            <person name="Harrop T.W.R."/>
            <person name="Guhlin J."/>
            <person name="McLaughlin G.M."/>
            <person name="Permina E."/>
            <person name="Stockwell P."/>
            <person name="Gilligan J."/>
            <person name="Le Lec M.F."/>
            <person name="Gruber M.A.M."/>
            <person name="Quinn O."/>
            <person name="Lovegrove M."/>
            <person name="Duncan E.J."/>
            <person name="Remnant E.J."/>
            <person name="Van Eeckhoven J."/>
            <person name="Graham B."/>
            <person name="Knapp R.A."/>
            <person name="Langford K.W."/>
            <person name="Kronenberg Z."/>
            <person name="Press M.O."/>
            <person name="Eacker S.M."/>
            <person name="Wilson-Rankin E.E."/>
            <person name="Purcell J."/>
            <person name="Lester P.J."/>
            <person name="Dearden P.K."/>
        </authorList>
    </citation>
    <scope>NUCLEOTIDE SEQUENCE</scope>
    <source>
        <strain evidence="1">Volc-1</strain>
    </source>
</reference>
<proteinExistence type="predicted"/>
<comment type="caution">
    <text evidence="1">The sequence shown here is derived from an EMBL/GenBank/DDBJ whole genome shotgun (WGS) entry which is preliminary data.</text>
</comment>
<sequence>MTRKERVSTARQKPTVGNRSMWSTEWESANVTEIFRSRTYLDTSWTGNRLSESGRDRFENSCYIRPSSSRSSEKLASRNRLEGVLELGKAMSEGMTGWKISDFRRTRPKGDYVCANTLGI</sequence>
<evidence type="ECO:0000313" key="2">
    <source>
        <dbReference type="Proteomes" id="UP000600918"/>
    </source>
</evidence>
<dbReference type="AlphaFoldDB" id="A0A834UEN9"/>
<organism evidence="1 2">
    <name type="scientific">Vespula pensylvanica</name>
    <name type="common">Western yellow jacket</name>
    <name type="synonym">Wasp</name>
    <dbReference type="NCBI Taxonomy" id="30213"/>
    <lineage>
        <taxon>Eukaryota</taxon>
        <taxon>Metazoa</taxon>
        <taxon>Ecdysozoa</taxon>
        <taxon>Arthropoda</taxon>
        <taxon>Hexapoda</taxon>
        <taxon>Insecta</taxon>
        <taxon>Pterygota</taxon>
        <taxon>Neoptera</taxon>
        <taxon>Endopterygota</taxon>
        <taxon>Hymenoptera</taxon>
        <taxon>Apocrita</taxon>
        <taxon>Aculeata</taxon>
        <taxon>Vespoidea</taxon>
        <taxon>Vespidae</taxon>
        <taxon>Vespinae</taxon>
        <taxon>Vespula</taxon>
    </lineage>
</organism>